<evidence type="ECO:0000256" key="7">
    <source>
        <dbReference type="ARBA" id="ARBA00038093"/>
    </source>
</evidence>
<dbReference type="Pfam" id="PF01850">
    <property type="entry name" value="PIN"/>
    <property type="match status" value="1"/>
</dbReference>
<keyword evidence="2" id="KW-1277">Toxin-antitoxin system</keyword>
<keyword evidence="6" id="KW-0460">Magnesium</keyword>
<evidence type="ECO:0000256" key="2">
    <source>
        <dbReference type="ARBA" id="ARBA00022649"/>
    </source>
</evidence>
<dbReference type="InterPro" id="IPR002716">
    <property type="entry name" value="PIN_dom"/>
</dbReference>
<keyword evidence="3" id="KW-0540">Nuclease</keyword>
<evidence type="ECO:0000313" key="10">
    <source>
        <dbReference type="Proteomes" id="UP000177383"/>
    </source>
</evidence>
<dbReference type="EMBL" id="MFJE01000068">
    <property type="protein sequence ID" value="OGG12940.1"/>
    <property type="molecule type" value="Genomic_DNA"/>
</dbReference>
<proteinExistence type="inferred from homology"/>
<comment type="cofactor">
    <cofactor evidence="1">
        <name>Mg(2+)</name>
        <dbReference type="ChEBI" id="CHEBI:18420"/>
    </cofactor>
</comment>
<dbReference type="InterPro" id="IPR029060">
    <property type="entry name" value="PIN-like_dom_sf"/>
</dbReference>
<evidence type="ECO:0000256" key="1">
    <source>
        <dbReference type="ARBA" id="ARBA00001946"/>
    </source>
</evidence>
<keyword evidence="5" id="KW-0378">Hydrolase</keyword>
<dbReference type="SUPFAM" id="SSF88723">
    <property type="entry name" value="PIN domain-like"/>
    <property type="match status" value="1"/>
</dbReference>
<dbReference type="GO" id="GO:0004518">
    <property type="term" value="F:nuclease activity"/>
    <property type="evidence" value="ECO:0007669"/>
    <property type="project" value="UniProtKB-KW"/>
</dbReference>
<gene>
    <name evidence="9" type="ORF">A2773_01895</name>
</gene>
<dbReference type="AlphaFoldDB" id="A0A1F5ZKB8"/>
<reference evidence="9 10" key="1">
    <citation type="journal article" date="2016" name="Nat. Commun.">
        <title>Thousands of microbial genomes shed light on interconnected biogeochemical processes in an aquifer system.</title>
        <authorList>
            <person name="Anantharaman K."/>
            <person name="Brown C.T."/>
            <person name="Hug L.A."/>
            <person name="Sharon I."/>
            <person name="Castelle C.J."/>
            <person name="Probst A.J."/>
            <person name="Thomas B.C."/>
            <person name="Singh A."/>
            <person name="Wilkins M.J."/>
            <person name="Karaoz U."/>
            <person name="Brodie E.L."/>
            <person name="Williams K.H."/>
            <person name="Hubbard S.S."/>
            <person name="Banfield J.F."/>
        </authorList>
    </citation>
    <scope>NUCLEOTIDE SEQUENCE [LARGE SCALE GENOMIC DNA]</scope>
</reference>
<protein>
    <recommendedName>
        <fullName evidence="8">PIN domain-containing protein</fullName>
    </recommendedName>
</protein>
<keyword evidence="4" id="KW-0479">Metal-binding</keyword>
<dbReference type="GO" id="GO:0046872">
    <property type="term" value="F:metal ion binding"/>
    <property type="evidence" value="ECO:0007669"/>
    <property type="project" value="UniProtKB-KW"/>
</dbReference>
<dbReference type="PANTHER" id="PTHR33653:SF1">
    <property type="entry name" value="RIBONUCLEASE VAPC2"/>
    <property type="match status" value="1"/>
</dbReference>
<dbReference type="Proteomes" id="UP000177383">
    <property type="component" value="Unassembled WGS sequence"/>
</dbReference>
<dbReference type="Gene3D" id="3.40.50.1010">
    <property type="entry name" value="5'-nuclease"/>
    <property type="match status" value="1"/>
</dbReference>
<accession>A0A1F5ZKB8</accession>
<organism evidence="9 10">
    <name type="scientific">Candidatus Gottesmanbacteria bacterium RIFCSPHIGHO2_01_FULL_39_10</name>
    <dbReference type="NCBI Taxonomy" id="1798375"/>
    <lineage>
        <taxon>Bacteria</taxon>
        <taxon>Candidatus Gottesmaniibacteriota</taxon>
    </lineage>
</organism>
<dbReference type="GO" id="GO:0016787">
    <property type="term" value="F:hydrolase activity"/>
    <property type="evidence" value="ECO:0007669"/>
    <property type="project" value="UniProtKB-KW"/>
</dbReference>
<dbReference type="STRING" id="1798375.A2773_01895"/>
<evidence type="ECO:0000313" key="9">
    <source>
        <dbReference type="EMBL" id="OGG12940.1"/>
    </source>
</evidence>
<feature type="domain" description="PIN" evidence="8">
    <location>
        <begin position="3"/>
        <end position="113"/>
    </location>
</feature>
<evidence type="ECO:0000256" key="5">
    <source>
        <dbReference type="ARBA" id="ARBA00022801"/>
    </source>
</evidence>
<evidence type="ECO:0000259" key="8">
    <source>
        <dbReference type="Pfam" id="PF01850"/>
    </source>
</evidence>
<sequence length="133" mass="15158">MVILPDTNILIAYFLRKEPAASLVKEAIIRRKILFSVITVAEFLIKASLRETSTLNKILNEFGAVDINREIMNQAVAYRKQTERKTKKVYLLDCFLAATAKIHKAGIITEDTKDYPFNDIIIKTPEEITIDKS</sequence>
<dbReference type="InterPro" id="IPR050556">
    <property type="entry name" value="Type_II_TA_system_RNase"/>
</dbReference>
<evidence type="ECO:0000256" key="3">
    <source>
        <dbReference type="ARBA" id="ARBA00022722"/>
    </source>
</evidence>
<comment type="caution">
    <text evidence="9">The sequence shown here is derived from an EMBL/GenBank/DDBJ whole genome shotgun (WGS) entry which is preliminary data.</text>
</comment>
<comment type="similarity">
    <text evidence="7">Belongs to the PINc/VapC protein family.</text>
</comment>
<name>A0A1F5ZKB8_9BACT</name>
<evidence type="ECO:0000256" key="4">
    <source>
        <dbReference type="ARBA" id="ARBA00022723"/>
    </source>
</evidence>
<evidence type="ECO:0000256" key="6">
    <source>
        <dbReference type="ARBA" id="ARBA00022842"/>
    </source>
</evidence>
<dbReference type="PANTHER" id="PTHR33653">
    <property type="entry name" value="RIBONUCLEASE VAPC2"/>
    <property type="match status" value="1"/>
</dbReference>